<reference evidence="3" key="1">
    <citation type="submission" date="2017-09" db="EMBL/GenBank/DDBJ databases">
        <title>Depth-based differentiation of microbial function through sediment-hosted aquifers and enrichment of novel symbionts in the deep terrestrial subsurface.</title>
        <authorList>
            <person name="Probst A.J."/>
            <person name="Ladd B."/>
            <person name="Jarett J.K."/>
            <person name="Geller-Mcgrath D.E."/>
            <person name="Sieber C.M.K."/>
            <person name="Emerson J.B."/>
            <person name="Anantharaman K."/>
            <person name="Thomas B.C."/>
            <person name="Malmstrom R."/>
            <person name="Stieglmeier M."/>
            <person name="Klingl A."/>
            <person name="Woyke T."/>
            <person name="Ryan C.M."/>
            <person name="Banfield J.F."/>
        </authorList>
    </citation>
    <scope>NUCLEOTIDE SEQUENCE [LARGE SCALE GENOMIC DNA]</scope>
</reference>
<protein>
    <submittedName>
        <fullName evidence="2">Uncharacterized protein</fullName>
    </submittedName>
</protein>
<dbReference type="EMBL" id="PFHH01000032">
    <property type="protein sequence ID" value="PIW90113.1"/>
    <property type="molecule type" value="Genomic_DNA"/>
</dbReference>
<feature type="region of interest" description="Disordered" evidence="1">
    <location>
        <begin position="105"/>
        <end position="148"/>
    </location>
</feature>
<dbReference type="AlphaFoldDB" id="A0A2M7IK16"/>
<organism evidence="2 3">
    <name type="scientific">Candidatus Nealsonbacteria bacterium CG_4_8_14_3_um_filter_40_11</name>
    <dbReference type="NCBI Taxonomy" id="1974690"/>
    <lineage>
        <taxon>Bacteria</taxon>
        <taxon>Candidatus Nealsoniibacteriota</taxon>
    </lineage>
</organism>
<evidence type="ECO:0000313" key="3">
    <source>
        <dbReference type="Proteomes" id="UP000229238"/>
    </source>
</evidence>
<gene>
    <name evidence="2" type="ORF">COZ92_01590</name>
</gene>
<feature type="compositionally biased region" description="Basic and acidic residues" evidence="1">
    <location>
        <begin position="130"/>
        <end position="148"/>
    </location>
</feature>
<comment type="caution">
    <text evidence="2">The sequence shown here is derived from an EMBL/GenBank/DDBJ whole genome shotgun (WGS) entry which is preliminary data.</text>
</comment>
<proteinExistence type="predicted"/>
<dbReference type="Proteomes" id="UP000229238">
    <property type="component" value="Unassembled WGS sequence"/>
</dbReference>
<sequence length="148" mass="16933">MPKEYTRDQLWKLYEKLPREIKEAVFSEETADDIWNVCEKNGVEQVSDVAKYAGYVLMGVLPPDEFQTALEKEVELGKEMAQRVAREINRFIFYPLKPALEEIYKTEGIPPRSPITEPGTKPEGTEEAPPVEKPEAPSGEDVYRESIE</sequence>
<evidence type="ECO:0000313" key="2">
    <source>
        <dbReference type="EMBL" id="PIW90113.1"/>
    </source>
</evidence>
<name>A0A2M7IK16_9BACT</name>
<accession>A0A2M7IK16</accession>
<evidence type="ECO:0000256" key="1">
    <source>
        <dbReference type="SAM" id="MobiDB-lite"/>
    </source>
</evidence>